<keyword evidence="3" id="KW-1185">Reference proteome</keyword>
<evidence type="ECO:0000313" key="3">
    <source>
        <dbReference type="Proteomes" id="UP000031623"/>
    </source>
</evidence>
<name>A0A090AE45_9GAMM</name>
<keyword evidence="1" id="KW-1277">Toxin-antitoxin system</keyword>
<dbReference type="PANTHER" id="PTHR38813:SF1">
    <property type="entry name" value="TOXIN RELE1-RELATED"/>
    <property type="match status" value="1"/>
</dbReference>
<dbReference type="Pfam" id="PF05016">
    <property type="entry name" value="ParE_toxin"/>
    <property type="match status" value="1"/>
</dbReference>
<dbReference type="Proteomes" id="UP000031623">
    <property type="component" value="Chromosome"/>
</dbReference>
<reference evidence="2 3" key="1">
    <citation type="journal article" date="2014" name="ISME J.">
        <title>Ecophysiology of Thioploca ingrica as revealed by the complete genome sequence supplemented with proteomic evidence.</title>
        <authorList>
            <person name="Kojima H."/>
            <person name="Ogura Y."/>
            <person name="Yamamoto N."/>
            <person name="Togashi T."/>
            <person name="Mori H."/>
            <person name="Watanabe T."/>
            <person name="Nemoto F."/>
            <person name="Kurokawa K."/>
            <person name="Hayashi T."/>
            <person name="Fukui M."/>
        </authorList>
    </citation>
    <scope>NUCLEOTIDE SEQUENCE [LARGE SCALE GENOMIC DNA]</scope>
</reference>
<protein>
    <submittedName>
        <fullName evidence="2">Plasmid stabilization system</fullName>
    </submittedName>
</protein>
<accession>A0A090AE45</accession>
<dbReference type="OrthoDB" id="5570653at2"/>
<dbReference type="HOGENOM" id="CLU_155761_3_1_6"/>
<dbReference type="SUPFAM" id="SSF143011">
    <property type="entry name" value="RelE-like"/>
    <property type="match status" value="1"/>
</dbReference>
<dbReference type="AlphaFoldDB" id="A0A090AE45"/>
<dbReference type="Gene3D" id="3.30.2310.20">
    <property type="entry name" value="RelE-like"/>
    <property type="match status" value="1"/>
</dbReference>
<dbReference type="EMBL" id="AP014633">
    <property type="protein sequence ID" value="BAP56243.1"/>
    <property type="molecule type" value="Genomic_DNA"/>
</dbReference>
<dbReference type="PANTHER" id="PTHR38813">
    <property type="match status" value="1"/>
</dbReference>
<sequence>MSYQLFLKRSAEKELGELTGKTHDRIVEKLLEMKENPLPRGARKLQGREGYRIRMGRYRILYSIDETQKKIEIFSIAHRQEVYKR</sequence>
<organism evidence="2 3">
    <name type="scientific">Thioploca ingrica</name>
    <dbReference type="NCBI Taxonomy" id="40754"/>
    <lineage>
        <taxon>Bacteria</taxon>
        <taxon>Pseudomonadati</taxon>
        <taxon>Pseudomonadota</taxon>
        <taxon>Gammaproteobacteria</taxon>
        <taxon>Thiotrichales</taxon>
        <taxon>Thiotrichaceae</taxon>
        <taxon>Thioploca</taxon>
    </lineage>
</organism>
<dbReference type="InterPro" id="IPR035093">
    <property type="entry name" value="RelE/ParE_toxin_dom_sf"/>
</dbReference>
<dbReference type="STRING" id="40754.THII_1946"/>
<gene>
    <name evidence="2" type="ORF">THII_1946</name>
</gene>
<dbReference type="InterPro" id="IPR007712">
    <property type="entry name" value="RelE/ParE_toxin"/>
</dbReference>
<evidence type="ECO:0000313" key="2">
    <source>
        <dbReference type="EMBL" id="BAP56243.1"/>
    </source>
</evidence>
<dbReference type="InterPro" id="IPR052747">
    <property type="entry name" value="TA_system_RelE_toxin"/>
</dbReference>
<dbReference type="KEGG" id="tig:THII_1946"/>
<proteinExistence type="predicted"/>
<evidence type="ECO:0000256" key="1">
    <source>
        <dbReference type="ARBA" id="ARBA00022649"/>
    </source>
</evidence>